<gene>
    <name evidence="1" type="ORF">CSC81_09295</name>
</gene>
<protein>
    <submittedName>
        <fullName evidence="1">Uncharacterized protein</fullName>
    </submittedName>
</protein>
<dbReference type="EMBL" id="PDUU01000008">
    <property type="protein sequence ID" value="PHN97270.1"/>
    <property type="molecule type" value="Genomic_DNA"/>
</dbReference>
<organism evidence="1 2">
    <name type="scientific">Tenacibaculum discolor</name>
    <dbReference type="NCBI Taxonomy" id="361581"/>
    <lineage>
        <taxon>Bacteria</taxon>
        <taxon>Pseudomonadati</taxon>
        <taxon>Bacteroidota</taxon>
        <taxon>Flavobacteriia</taxon>
        <taxon>Flavobacteriales</taxon>
        <taxon>Flavobacteriaceae</taxon>
        <taxon>Tenacibaculum</taxon>
    </lineage>
</organism>
<sequence>MVAANLYNTILSSYNYKRVSSSFSIKFIYMIFKLIFRKKLKELRKREQGIELERTRLKKVKYLLDERVGDGAKCVIETTNKGVAVLVAINSKENEIEVFDIDTMNMPSVKESGLWVKMWDKIRSKEVFLQDRNGKEKGLEEVAMIHLFNLVDEATKEKVSWKVKDIKDYNDKDELITLYENMGFKIKHFSKAQ</sequence>
<comment type="caution">
    <text evidence="1">The sequence shown here is derived from an EMBL/GenBank/DDBJ whole genome shotgun (WGS) entry which is preliminary data.</text>
</comment>
<accession>A0A2G1BT96</accession>
<proteinExistence type="predicted"/>
<name>A0A2G1BT96_9FLAO</name>
<evidence type="ECO:0000313" key="1">
    <source>
        <dbReference type="EMBL" id="PHN97270.1"/>
    </source>
</evidence>
<reference evidence="1 2" key="1">
    <citation type="journal article" date="2016" name="Nat. Commun.">
        <title>Microbial interactions lead to rapid micro-scale successions on model marine particles.</title>
        <authorList>
            <person name="Datta M.S."/>
            <person name="Sliwerska E."/>
            <person name="Gore J."/>
            <person name="Polz M.F."/>
            <person name="Cordero O.X."/>
        </authorList>
    </citation>
    <scope>NUCLEOTIDE SEQUENCE [LARGE SCALE GENOMIC DNA]</scope>
    <source>
        <strain evidence="1 2">4G03</strain>
    </source>
</reference>
<dbReference type="RefSeq" id="WP_099215486.1">
    <property type="nucleotide sequence ID" value="NZ_PDUU01000008.1"/>
</dbReference>
<dbReference type="Proteomes" id="UP000222163">
    <property type="component" value="Unassembled WGS sequence"/>
</dbReference>
<evidence type="ECO:0000313" key="2">
    <source>
        <dbReference type="Proteomes" id="UP000222163"/>
    </source>
</evidence>
<dbReference type="AlphaFoldDB" id="A0A2G1BT96"/>